<dbReference type="GO" id="GO:0008380">
    <property type="term" value="P:RNA splicing"/>
    <property type="evidence" value="ECO:0007669"/>
    <property type="project" value="UniProtKB-KW"/>
</dbReference>
<dbReference type="GO" id="GO:0005524">
    <property type="term" value="F:ATP binding"/>
    <property type="evidence" value="ECO:0007669"/>
    <property type="project" value="UniProtKB-KW"/>
</dbReference>
<evidence type="ECO:0000256" key="7">
    <source>
        <dbReference type="ARBA" id="ARBA00023187"/>
    </source>
</evidence>
<feature type="compositionally biased region" description="Basic and acidic residues" evidence="9">
    <location>
        <begin position="94"/>
        <end position="122"/>
    </location>
</feature>
<protein>
    <recommendedName>
        <fullName evidence="1">RNA helicase</fullName>
        <ecNumber evidence="1">3.6.4.13</ecNumber>
    </recommendedName>
</protein>
<evidence type="ECO:0000256" key="8">
    <source>
        <dbReference type="ARBA" id="ARBA00047984"/>
    </source>
</evidence>
<dbReference type="SMART" id="SM00490">
    <property type="entry name" value="HELICc"/>
    <property type="match status" value="1"/>
</dbReference>
<dbReference type="OrthoDB" id="10253254at2759"/>
<evidence type="ECO:0000256" key="9">
    <source>
        <dbReference type="SAM" id="MobiDB-lite"/>
    </source>
</evidence>
<keyword evidence="7" id="KW-0508">mRNA splicing</keyword>
<dbReference type="FunFam" id="3.40.50.300:FF:000007">
    <property type="entry name" value="Pre-mRNA-splicing factor ATP-dependent RNA helicase"/>
    <property type="match status" value="1"/>
</dbReference>
<dbReference type="GO" id="GO:0003723">
    <property type="term" value="F:RNA binding"/>
    <property type="evidence" value="ECO:0007669"/>
    <property type="project" value="TreeGrafter"/>
</dbReference>
<dbReference type="Gene3D" id="1.20.120.1080">
    <property type="match status" value="1"/>
</dbReference>
<dbReference type="InterPro" id="IPR001650">
    <property type="entry name" value="Helicase_C-like"/>
</dbReference>
<comment type="caution">
    <text evidence="12">The sequence shown here is derived from an EMBL/GenBank/DDBJ whole genome shotgun (WGS) entry which is preliminary data.</text>
</comment>
<dbReference type="InterPro" id="IPR007502">
    <property type="entry name" value="Helicase-assoc_dom"/>
</dbReference>
<dbReference type="InterPro" id="IPR014001">
    <property type="entry name" value="Helicase_ATP-bd"/>
</dbReference>
<evidence type="ECO:0000256" key="3">
    <source>
        <dbReference type="ARBA" id="ARBA00022741"/>
    </source>
</evidence>
<dbReference type="PROSITE" id="PS51192">
    <property type="entry name" value="HELICASE_ATP_BIND_1"/>
    <property type="match status" value="1"/>
</dbReference>
<dbReference type="Pfam" id="PF00271">
    <property type="entry name" value="Helicase_C"/>
    <property type="match status" value="1"/>
</dbReference>
<dbReference type="EMBL" id="MU253759">
    <property type="protein sequence ID" value="KAG9247955.1"/>
    <property type="molecule type" value="Genomic_DNA"/>
</dbReference>
<accession>A0A9P7ZAI2</accession>
<dbReference type="EC" id="3.6.4.13" evidence="1"/>
<gene>
    <name evidence="12" type="ORF">BJ878DRAFT_453343</name>
</gene>
<dbReference type="GO" id="GO:0016787">
    <property type="term" value="F:hydrolase activity"/>
    <property type="evidence" value="ECO:0007669"/>
    <property type="project" value="UniProtKB-KW"/>
</dbReference>
<evidence type="ECO:0000256" key="1">
    <source>
        <dbReference type="ARBA" id="ARBA00012552"/>
    </source>
</evidence>
<proteinExistence type="predicted"/>
<dbReference type="InterPro" id="IPR027417">
    <property type="entry name" value="P-loop_NTPase"/>
</dbReference>
<dbReference type="PROSITE" id="PS51194">
    <property type="entry name" value="HELICASE_CTER"/>
    <property type="match status" value="1"/>
</dbReference>
<comment type="catalytic activity">
    <reaction evidence="8">
        <text>ATP + H2O = ADP + phosphate + H(+)</text>
        <dbReference type="Rhea" id="RHEA:13065"/>
        <dbReference type="ChEBI" id="CHEBI:15377"/>
        <dbReference type="ChEBI" id="CHEBI:15378"/>
        <dbReference type="ChEBI" id="CHEBI:30616"/>
        <dbReference type="ChEBI" id="CHEBI:43474"/>
        <dbReference type="ChEBI" id="CHEBI:456216"/>
        <dbReference type="EC" id="3.6.4.13"/>
    </reaction>
</comment>
<keyword evidence="5 12" id="KW-0347">Helicase</keyword>
<dbReference type="CDD" id="cd18791">
    <property type="entry name" value="SF2_C_RHA"/>
    <property type="match status" value="1"/>
</dbReference>
<dbReference type="GO" id="GO:0071013">
    <property type="term" value="C:catalytic step 2 spliceosome"/>
    <property type="evidence" value="ECO:0007669"/>
    <property type="project" value="TreeGrafter"/>
</dbReference>
<keyword evidence="13" id="KW-1185">Reference proteome</keyword>
<keyword evidence="4" id="KW-0378">Hydrolase</keyword>
<evidence type="ECO:0000259" key="11">
    <source>
        <dbReference type="PROSITE" id="PS51194"/>
    </source>
</evidence>
<feature type="compositionally biased region" description="Acidic residues" evidence="9">
    <location>
        <begin position="81"/>
        <end position="93"/>
    </location>
</feature>
<dbReference type="GO" id="GO:0003724">
    <property type="term" value="F:RNA helicase activity"/>
    <property type="evidence" value="ECO:0007669"/>
    <property type="project" value="UniProtKB-EC"/>
</dbReference>
<feature type="region of interest" description="Disordered" evidence="9">
    <location>
        <begin position="1"/>
        <end position="157"/>
    </location>
</feature>
<evidence type="ECO:0000256" key="2">
    <source>
        <dbReference type="ARBA" id="ARBA00022664"/>
    </source>
</evidence>
<dbReference type="Proteomes" id="UP000887226">
    <property type="component" value="Unassembled WGS sequence"/>
</dbReference>
<dbReference type="Gene3D" id="3.40.50.300">
    <property type="entry name" value="P-loop containing nucleotide triphosphate hydrolases"/>
    <property type="match status" value="2"/>
</dbReference>
<dbReference type="PANTHER" id="PTHR18934:SF83">
    <property type="entry name" value="PRE-MRNA-SPLICING FACTOR ATP-DEPENDENT RNA HELICASE DHX16"/>
    <property type="match status" value="1"/>
</dbReference>
<evidence type="ECO:0000313" key="12">
    <source>
        <dbReference type="EMBL" id="KAG9247955.1"/>
    </source>
</evidence>
<dbReference type="PANTHER" id="PTHR18934">
    <property type="entry name" value="ATP-DEPENDENT RNA HELICASE"/>
    <property type="match status" value="1"/>
</dbReference>
<feature type="compositionally biased region" description="Basic and acidic residues" evidence="9">
    <location>
        <begin position="53"/>
        <end position="80"/>
    </location>
</feature>
<feature type="compositionally biased region" description="Basic residues" evidence="9">
    <location>
        <begin position="42"/>
        <end position="52"/>
    </location>
</feature>
<dbReference type="GO" id="GO:0006397">
    <property type="term" value="P:mRNA processing"/>
    <property type="evidence" value="ECO:0007669"/>
    <property type="project" value="UniProtKB-KW"/>
</dbReference>
<feature type="compositionally biased region" description="Basic and acidic residues" evidence="9">
    <location>
        <begin position="131"/>
        <end position="148"/>
    </location>
</feature>
<dbReference type="SMART" id="SM00847">
    <property type="entry name" value="HA2"/>
    <property type="match status" value="1"/>
</dbReference>
<dbReference type="AlphaFoldDB" id="A0A9P7ZAI2"/>
<evidence type="ECO:0000259" key="10">
    <source>
        <dbReference type="PROSITE" id="PS51192"/>
    </source>
</evidence>
<dbReference type="SMART" id="SM00487">
    <property type="entry name" value="DEXDc"/>
    <property type="match status" value="1"/>
</dbReference>
<sequence length="990" mass="112510">MSSKKYALLPMDDDDLGPAKVERKDKKEKSRKRSDKPSSSREKRRSRSRSLRRREDSRTRDEPPVKALRRRDNEAQFEDRWGDEEYVSEEEDHEPVTKKARISHEEEHLSEDEKERRRDQAEKQAYQARLLSKEKGKKDGDRGVKESMVDDAATRMAALPDLRQKSRYSYLAKRETERVALLRKQVADDDEEIRSGTKLTRQEKEEMRFRKETLRLAQERAAIDTHVEGFQFADQQVDAKKREAALYTRHVERDEYGQEKAPLNEQEEWERDQMAKQRSQVKSIERVDEGEYDYVLDEEQGIQWVMEALPKEGKQLSKEQLDLLKSIDVAESKQKTMQEVRNSLPIYQYRDQLLEALGTYQCLVVVAETGSGKTTQIPQYLREAGYCKGEDGIMKIGVTQPRRVAAMSVAARVAEEASVRLGNEVGFSIRFENNTSDKTEIVYMTDGQLLRILMGDPSLDTYTCIIIDEAHERNVNTDVLLALLKDLIRARPDLKLIISSATLNAALFSEYLDDCPIFNVPGRRFPVDVHYTPQPEANYLAAAITTVFQIHASQPTGDILVFLTGQEEIDSAEEQILQISRKLGTRIKELVVVCIYANLSSELQNKIFEPTPPNARKAILATNIAETSITLDGVSYVVDCGFVKELNYNPANQMSQLAAVPISRASAGQRAGRAGRTGPGKCFRLYTKWSYMNEMEESTTPEIQRTNLNSPVLLLKSLGINDLLDFDFISPPSADMLISALDGLYALGALNSKGELTVVGRKMAELPVDIGISKAILSADKYGCAEEVINVVSMLQESGALFMRPKDKKIHADSARARFTVKDGGDMLTLLKIYQEWESSDYSPIWSKENFLQQKCLTRARDVRDQLAKLCERVEVVLSSCGTEQMPVKKALTAGFFPSASRLDRGGQSYRTLKKNNTIFIHPSSVLFSVDPPPKMIIYFELVLTSKEFARNTMAIEAEWLVEVAPHYHKKKDLEKLEDRKIPKERSSKF</sequence>
<dbReference type="Pfam" id="PF21010">
    <property type="entry name" value="HA2_C"/>
    <property type="match status" value="1"/>
</dbReference>
<evidence type="ECO:0000313" key="13">
    <source>
        <dbReference type="Proteomes" id="UP000887226"/>
    </source>
</evidence>
<evidence type="ECO:0000256" key="5">
    <source>
        <dbReference type="ARBA" id="ARBA00022806"/>
    </source>
</evidence>
<keyword evidence="3" id="KW-0547">Nucleotide-binding</keyword>
<dbReference type="SUPFAM" id="SSF52540">
    <property type="entry name" value="P-loop containing nucleoside triphosphate hydrolases"/>
    <property type="match status" value="1"/>
</dbReference>
<name>A0A9P7ZAI2_9HELO</name>
<dbReference type="Pfam" id="PF00270">
    <property type="entry name" value="DEAD"/>
    <property type="match status" value="1"/>
</dbReference>
<dbReference type="InterPro" id="IPR011709">
    <property type="entry name" value="DEAD-box_helicase_OB_fold"/>
</dbReference>
<keyword evidence="2" id="KW-0507">mRNA processing</keyword>
<evidence type="ECO:0000256" key="6">
    <source>
        <dbReference type="ARBA" id="ARBA00022840"/>
    </source>
</evidence>
<feature type="domain" description="Helicase ATP-binding" evidence="10">
    <location>
        <begin position="354"/>
        <end position="521"/>
    </location>
</feature>
<evidence type="ECO:0000256" key="4">
    <source>
        <dbReference type="ARBA" id="ARBA00022801"/>
    </source>
</evidence>
<dbReference type="Pfam" id="PF04408">
    <property type="entry name" value="WHD_HA2"/>
    <property type="match status" value="1"/>
</dbReference>
<dbReference type="Pfam" id="PF07717">
    <property type="entry name" value="OB_NTP_bind"/>
    <property type="match status" value="1"/>
</dbReference>
<reference evidence="12" key="1">
    <citation type="journal article" date="2021" name="IMA Fungus">
        <title>Genomic characterization of three marine fungi, including Emericellopsis atlantica sp. nov. with signatures of a generalist lifestyle and marine biomass degradation.</title>
        <authorList>
            <person name="Hagestad O.C."/>
            <person name="Hou L."/>
            <person name="Andersen J.H."/>
            <person name="Hansen E.H."/>
            <person name="Altermark B."/>
            <person name="Li C."/>
            <person name="Kuhnert E."/>
            <person name="Cox R.J."/>
            <person name="Crous P.W."/>
            <person name="Spatafora J.W."/>
            <person name="Lail K."/>
            <person name="Amirebrahimi M."/>
            <person name="Lipzen A."/>
            <person name="Pangilinan J."/>
            <person name="Andreopoulos W."/>
            <person name="Hayes R.D."/>
            <person name="Ng V."/>
            <person name="Grigoriev I.V."/>
            <person name="Jackson S.A."/>
            <person name="Sutton T.D.S."/>
            <person name="Dobson A.D.W."/>
            <person name="Rama T."/>
        </authorList>
    </citation>
    <scope>NUCLEOTIDE SEQUENCE</scope>
    <source>
        <strain evidence="12">TRa3180A</strain>
    </source>
</reference>
<keyword evidence="6" id="KW-0067">ATP-binding</keyword>
<feature type="domain" description="Helicase C-terminal" evidence="11">
    <location>
        <begin position="543"/>
        <end position="719"/>
    </location>
</feature>
<dbReference type="InterPro" id="IPR048333">
    <property type="entry name" value="HA2_WH"/>
</dbReference>
<dbReference type="FunFam" id="3.40.50.300:FF:000615">
    <property type="entry name" value="pre-mRNA-splicing factor ATP-dependent RNA helicase DEAH7"/>
    <property type="match status" value="1"/>
</dbReference>
<dbReference type="InterPro" id="IPR011545">
    <property type="entry name" value="DEAD/DEAH_box_helicase_dom"/>
</dbReference>
<organism evidence="12 13">
    <name type="scientific">Calycina marina</name>
    <dbReference type="NCBI Taxonomy" id="1763456"/>
    <lineage>
        <taxon>Eukaryota</taxon>
        <taxon>Fungi</taxon>
        <taxon>Dikarya</taxon>
        <taxon>Ascomycota</taxon>
        <taxon>Pezizomycotina</taxon>
        <taxon>Leotiomycetes</taxon>
        <taxon>Helotiales</taxon>
        <taxon>Pezizellaceae</taxon>
        <taxon>Calycina</taxon>
    </lineage>
</organism>